<name>A0A183JKV5_9TREM</name>
<dbReference type="WBParaSite" id="SCUD_0000333601-mRNA-1">
    <property type="protein sequence ID" value="SCUD_0000333601-mRNA-1"/>
    <property type="gene ID" value="SCUD_0000333601"/>
</dbReference>
<dbReference type="AlphaFoldDB" id="A0A183JKV5"/>
<evidence type="ECO:0000313" key="1">
    <source>
        <dbReference type="WBParaSite" id="SCUD_0000333601-mRNA-1"/>
    </source>
</evidence>
<accession>A0A183JKV5</accession>
<sequence length="41" mass="4953">MIPPMSFAFLMHQMFLLIHEIVHRKNTFHPQVPCIKSYQIQ</sequence>
<organism evidence="1">
    <name type="scientific">Schistosoma curassoni</name>
    <dbReference type="NCBI Taxonomy" id="6186"/>
    <lineage>
        <taxon>Eukaryota</taxon>
        <taxon>Metazoa</taxon>
        <taxon>Spiralia</taxon>
        <taxon>Lophotrochozoa</taxon>
        <taxon>Platyhelminthes</taxon>
        <taxon>Trematoda</taxon>
        <taxon>Digenea</taxon>
        <taxon>Strigeidida</taxon>
        <taxon>Schistosomatoidea</taxon>
        <taxon>Schistosomatidae</taxon>
        <taxon>Schistosoma</taxon>
    </lineage>
</organism>
<reference evidence="1" key="1">
    <citation type="submission" date="2016-06" db="UniProtKB">
        <authorList>
            <consortium name="WormBaseParasite"/>
        </authorList>
    </citation>
    <scope>IDENTIFICATION</scope>
</reference>
<proteinExistence type="predicted"/>
<protein>
    <submittedName>
        <fullName evidence="1">Uncharacterized protein</fullName>
    </submittedName>
</protein>